<dbReference type="VEuPathDB" id="TriTrypDB:TcIL3000_0_42080"/>
<gene>
    <name evidence="3" type="ORF">TCIL3000_0_42080</name>
</gene>
<keyword evidence="1" id="KW-0812">Transmembrane</keyword>
<dbReference type="AlphaFoldDB" id="F9W8C7"/>
<reference evidence="4" key="1">
    <citation type="submission" date="2011-07" db="EMBL/GenBank/DDBJ databases">
        <title>Divergent evolution of antigenic variation in African trypanosomes.</title>
        <authorList>
            <person name="Jackson A.P."/>
            <person name="Berry A."/>
            <person name="Allison H.C."/>
            <person name="Burton P."/>
            <person name="Anderson J."/>
            <person name="Aslett M."/>
            <person name="Brown R."/>
            <person name="Corton N."/>
            <person name="Harris D."/>
            <person name="Hauser H."/>
            <person name="Gamble J."/>
            <person name="Gilderthorp R."/>
            <person name="McQuillan J."/>
            <person name="Quail M.A."/>
            <person name="Sanders M."/>
            <person name="Van Tonder A."/>
            <person name="Ginger M.L."/>
            <person name="Donelson J.E."/>
            <person name="Field M.C."/>
            <person name="Barry J.D."/>
            <person name="Berriman M."/>
            <person name="Hertz-Fowler C."/>
        </authorList>
    </citation>
    <scope>NUCLEOTIDE SEQUENCE [LARGE SCALE GENOMIC DNA]</scope>
    <source>
        <strain evidence="4">IL3000</strain>
    </source>
</reference>
<feature type="chain" id="PRO_5003389997" evidence="2">
    <location>
        <begin position="18"/>
        <end position="179"/>
    </location>
</feature>
<feature type="transmembrane region" description="Helical" evidence="1">
    <location>
        <begin position="36"/>
        <end position="56"/>
    </location>
</feature>
<evidence type="ECO:0000256" key="1">
    <source>
        <dbReference type="SAM" id="Phobius"/>
    </source>
</evidence>
<dbReference type="Proteomes" id="UP000000702">
    <property type="component" value="Unassembled WGS sequence"/>
</dbReference>
<keyword evidence="2" id="KW-0732">Signal</keyword>
<keyword evidence="4" id="KW-1185">Reference proteome</keyword>
<name>F9W8C7_TRYCI</name>
<comment type="caution">
    <text evidence="3">The sequence shown here is derived from an EMBL/GenBank/DDBJ whole genome shotgun (WGS) entry which is preliminary data.</text>
</comment>
<sequence length="179" mass="21154">MCRIIVLSLFFSFVVTACFSSLSLERKTFSNRCDRYSVSFLLRYVCWPLVSLLSLFDTPATHPMPIVCLFLLFSSFYSIPILIIFYCYCCFIFMFYLVSIGMLRGKRVELLQRSFYRESRPCSTQESVPFIFCIAASIFFCNYFNFLKCHLTFFKRMLFSTWSTSRLCPSTSFNYHFSL</sequence>
<accession>F9W8C7</accession>
<proteinExistence type="predicted"/>
<dbReference type="EMBL" id="CAEQ01001162">
    <property type="protein sequence ID" value="CCD13459.1"/>
    <property type="molecule type" value="Genomic_DNA"/>
</dbReference>
<feature type="transmembrane region" description="Helical" evidence="1">
    <location>
        <begin position="128"/>
        <end position="147"/>
    </location>
</feature>
<evidence type="ECO:0000313" key="3">
    <source>
        <dbReference type="EMBL" id="CCD13459.1"/>
    </source>
</evidence>
<feature type="transmembrane region" description="Helical" evidence="1">
    <location>
        <begin position="68"/>
        <end position="98"/>
    </location>
</feature>
<evidence type="ECO:0000256" key="2">
    <source>
        <dbReference type="SAM" id="SignalP"/>
    </source>
</evidence>
<reference evidence="3 4" key="2">
    <citation type="journal article" date="2012" name="Proc. Natl. Acad. Sci. U.S.A.">
        <title>Antigenic diversity is generated by distinct evolutionary mechanisms in African trypanosome species.</title>
        <authorList>
            <person name="Jackson A.P."/>
            <person name="Berry A."/>
            <person name="Aslett M."/>
            <person name="Allison H.C."/>
            <person name="Burton P."/>
            <person name="Vavrova-Anderson J."/>
            <person name="Brown R."/>
            <person name="Browne H."/>
            <person name="Corton N."/>
            <person name="Hauser H."/>
            <person name="Gamble J."/>
            <person name="Gilderthorp R."/>
            <person name="Marcello L."/>
            <person name="McQuillan J."/>
            <person name="Otto T.D."/>
            <person name="Quail M.A."/>
            <person name="Sanders M.J."/>
            <person name="van Tonder A."/>
            <person name="Ginger M.L."/>
            <person name="Field M.C."/>
            <person name="Barry J.D."/>
            <person name="Hertz-Fowler C."/>
            <person name="Berriman M."/>
        </authorList>
    </citation>
    <scope>NUCLEOTIDE SEQUENCE [LARGE SCALE GENOMIC DNA]</scope>
    <source>
        <strain evidence="3 4">IL3000</strain>
    </source>
</reference>
<evidence type="ECO:0000313" key="4">
    <source>
        <dbReference type="Proteomes" id="UP000000702"/>
    </source>
</evidence>
<feature type="signal peptide" evidence="2">
    <location>
        <begin position="1"/>
        <end position="17"/>
    </location>
</feature>
<keyword evidence="1" id="KW-0472">Membrane</keyword>
<protein>
    <submittedName>
        <fullName evidence="3">WGS project CAEQ00000000 data, annotated contig 1728</fullName>
    </submittedName>
</protein>
<dbReference type="PROSITE" id="PS51257">
    <property type="entry name" value="PROKAR_LIPOPROTEIN"/>
    <property type="match status" value="1"/>
</dbReference>
<keyword evidence="1" id="KW-1133">Transmembrane helix</keyword>
<organism evidence="3 4">
    <name type="scientific">Trypanosoma congolense (strain IL3000)</name>
    <dbReference type="NCBI Taxonomy" id="1068625"/>
    <lineage>
        <taxon>Eukaryota</taxon>
        <taxon>Discoba</taxon>
        <taxon>Euglenozoa</taxon>
        <taxon>Kinetoplastea</taxon>
        <taxon>Metakinetoplastina</taxon>
        <taxon>Trypanosomatida</taxon>
        <taxon>Trypanosomatidae</taxon>
        <taxon>Trypanosoma</taxon>
        <taxon>Nannomonas</taxon>
    </lineage>
</organism>